<keyword evidence="6" id="KW-0966">Cell projection</keyword>
<sequence>MRALYTSASGLTSQQTKLDLIANNIANINTTGYKAKNAQFAELLRSEFTQPDEFRLEGRRSDSGLRVGNGAYAAFMSQLFTQGNLQSTGSMLDLAIEGNGFFAVRIPGEDQNGEPLTAYTRTGKFQVDPINGYIVTDAGYPLMDPNGEPIQIPEELRGRPLSIAPNGDIAVQGDSGSVSIGTVNLVLVRNPEANLQAVGENLYRAVDPQRYNPLEDSLIYLVEEEDIRNAGLIRQGALEMSNVDLPQEMTELIQVQRAYQVNARSVQTVDAMMGMANNLRA</sequence>
<dbReference type="PANTHER" id="PTHR30435:SF19">
    <property type="entry name" value="FLAGELLAR BASAL-BODY ROD PROTEIN FLGG"/>
    <property type="match status" value="1"/>
</dbReference>
<dbReference type="Pfam" id="PF22692">
    <property type="entry name" value="LlgE_F_G_D1"/>
    <property type="match status" value="1"/>
</dbReference>
<dbReference type="NCBIfam" id="TIGR03506">
    <property type="entry name" value="FlgEFG_subfam"/>
    <property type="match status" value="1"/>
</dbReference>
<evidence type="ECO:0000313" key="6">
    <source>
        <dbReference type="EMBL" id="MFC4769495.1"/>
    </source>
</evidence>
<feature type="domain" description="Flagellar hook protein FlgE/F/G-like D1" evidence="5">
    <location>
        <begin position="95"/>
        <end position="170"/>
    </location>
</feature>
<keyword evidence="7" id="KW-1185">Reference proteome</keyword>
<dbReference type="Proteomes" id="UP001596002">
    <property type="component" value="Unassembled WGS sequence"/>
</dbReference>
<feature type="domain" description="Flagellar basal-body/hook protein C-terminal" evidence="4">
    <location>
        <begin position="234"/>
        <end position="279"/>
    </location>
</feature>
<dbReference type="PROSITE" id="PS00588">
    <property type="entry name" value="FLAGELLA_BB_ROD"/>
    <property type="match status" value="1"/>
</dbReference>
<comment type="subcellular location">
    <subcellularLocation>
        <location evidence="2">Bacterial flagellum basal body</location>
    </subcellularLocation>
</comment>
<dbReference type="Pfam" id="PF00460">
    <property type="entry name" value="Flg_bb_rod"/>
    <property type="match status" value="1"/>
</dbReference>
<dbReference type="InterPro" id="IPR037925">
    <property type="entry name" value="FlgE/F/G-like"/>
</dbReference>
<evidence type="ECO:0000259" key="4">
    <source>
        <dbReference type="Pfam" id="PF06429"/>
    </source>
</evidence>
<evidence type="ECO:0000259" key="3">
    <source>
        <dbReference type="Pfam" id="PF00460"/>
    </source>
</evidence>
<proteinExistence type="inferred from homology"/>
<dbReference type="InterPro" id="IPR001444">
    <property type="entry name" value="Flag_bb_rod_N"/>
</dbReference>
<dbReference type="EMBL" id="JBHSHC010000132">
    <property type="protein sequence ID" value="MFC4769495.1"/>
    <property type="molecule type" value="Genomic_DNA"/>
</dbReference>
<evidence type="ECO:0000313" key="7">
    <source>
        <dbReference type="Proteomes" id="UP001596002"/>
    </source>
</evidence>
<dbReference type="InterPro" id="IPR053967">
    <property type="entry name" value="LlgE_F_G-like_D1"/>
</dbReference>
<dbReference type="InterPro" id="IPR019776">
    <property type="entry name" value="Flagellar_basal_body_rod_CS"/>
</dbReference>
<feature type="domain" description="Flagellar basal body rod protein N-terminal" evidence="3">
    <location>
        <begin position="4"/>
        <end position="34"/>
    </location>
</feature>
<gene>
    <name evidence="6" type="ORF">ACFO8Q_19370</name>
</gene>
<dbReference type="RefSeq" id="WP_380028076.1">
    <property type="nucleotide sequence ID" value="NZ_JBHSHC010000132.1"/>
</dbReference>
<comment type="caution">
    <text evidence="6">The sequence shown here is derived from an EMBL/GenBank/DDBJ whole genome shotgun (WGS) entry which is preliminary data.</text>
</comment>
<dbReference type="InterPro" id="IPR020013">
    <property type="entry name" value="Flagellar_FlgE/F/G"/>
</dbReference>
<dbReference type="InterPro" id="IPR010930">
    <property type="entry name" value="Flg_bb/hook_C_dom"/>
</dbReference>
<name>A0ABV9Q5L9_9BACL</name>
<dbReference type="PANTHER" id="PTHR30435">
    <property type="entry name" value="FLAGELLAR PROTEIN"/>
    <property type="match status" value="1"/>
</dbReference>
<evidence type="ECO:0000256" key="2">
    <source>
        <dbReference type="RuleBase" id="RU362116"/>
    </source>
</evidence>
<evidence type="ECO:0000256" key="1">
    <source>
        <dbReference type="ARBA" id="ARBA00009677"/>
    </source>
</evidence>
<keyword evidence="6" id="KW-0282">Flagellum</keyword>
<protein>
    <submittedName>
        <fullName evidence="6">Flagellar hook-basal body protein</fullName>
    </submittedName>
</protein>
<keyword evidence="2" id="KW-0975">Bacterial flagellum</keyword>
<evidence type="ECO:0000259" key="5">
    <source>
        <dbReference type="Pfam" id="PF22692"/>
    </source>
</evidence>
<accession>A0ABV9Q5L9</accession>
<organism evidence="6 7">
    <name type="scientific">Effusibacillus consociatus</name>
    <dbReference type="NCBI Taxonomy" id="1117041"/>
    <lineage>
        <taxon>Bacteria</taxon>
        <taxon>Bacillati</taxon>
        <taxon>Bacillota</taxon>
        <taxon>Bacilli</taxon>
        <taxon>Bacillales</taxon>
        <taxon>Alicyclobacillaceae</taxon>
        <taxon>Effusibacillus</taxon>
    </lineage>
</organism>
<keyword evidence="6" id="KW-0969">Cilium</keyword>
<comment type="similarity">
    <text evidence="1 2">Belongs to the flagella basal body rod proteins family.</text>
</comment>
<dbReference type="SUPFAM" id="SSF117143">
    <property type="entry name" value="Flagellar hook protein flgE"/>
    <property type="match status" value="1"/>
</dbReference>
<dbReference type="Pfam" id="PF06429">
    <property type="entry name" value="Flg_bbr_C"/>
    <property type="match status" value="1"/>
</dbReference>
<reference evidence="7" key="1">
    <citation type="journal article" date="2019" name="Int. J. Syst. Evol. Microbiol.">
        <title>The Global Catalogue of Microorganisms (GCM) 10K type strain sequencing project: providing services to taxonomists for standard genome sequencing and annotation.</title>
        <authorList>
            <consortium name="The Broad Institute Genomics Platform"/>
            <consortium name="The Broad Institute Genome Sequencing Center for Infectious Disease"/>
            <person name="Wu L."/>
            <person name="Ma J."/>
        </authorList>
    </citation>
    <scope>NUCLEOTIDE SEQUENCE [LARGE SCALE GENOMIC DNA]</scope>
    <source>
        <strain evidence="7">WYCCWR 12678</strain>
    </source>
</reference>